<name>A0ACA9K964_9GLOM</name>
<evidence type="ECO:0000313" key="2">
    <source>
        <dbReference type="Proteomes" id="UP000789525"/>
    </source>
</evidence>
<reference evidence="1" key="1">
    <citation type="submission" date="2021-06" db="EMBL/GenBank/DDBJ databases">
        <authorList>
            <person name="Kallberg Y."/>
            <person name="Tangrot J."/>
            <person name="Rosling A."/>
        </authorList>
    </citation>
    <scope>NUCLEOTIDE SEQUENCE</scope>
    <source>
        <strain evidence="1">CL356</strain>
    </source>
</reference>
<feature type="non-terminal residue" evidence="1">
    <location>
        <position position="360"/>
    </location>
</feature>
<gene>
    <name evidence="1" type="ORF">ACOLOM_LOCUS1032</name>
</gene>
<keyword evidence="2" id="KW-1185">Reference proteome</keyword>
<dbReference type="EMBL" id="CAJVPT010001146">
    <property type="protein sequence ID" value="CAG8457651.1"/>
    <property type="molecule type" value="Genomic_DNA"/>
</dbReference>
<organism evidence="1 2">
    <name type="scientific">Acaulospora colombiana</name>
    <dbReference type="NCBI Taxonomy" id="27376"/>
    <lineage>
        <taxon>Eukaryota</taxon>
        <taxon>Fungi</taxon>
        <taxon>Fungi incertae sedis</taxon>
        <taxon>Mucoromycota</taxon>
        <taxon>Glomeromycotina</taxon>
        <taxon>Glomeromycetes</taxon>
        <taxon>Diversisporales</taxon>
        <taxon>Acaulosporaceae</taxon>
        <taxon>Acaulospora</taxon>
    </lineage>
</organism>
<sequence>MSRNPTKPVNDLIKFWASQQEESKKSKATEKIPQKSRPLSPNVSIPSSPQTTPQQPSQAVSPRLWNSTDVSNNVSSSIIPPLTSALPLLPSSTLFDDFSTEKPVSISDRLFGSELENSNSNNTVTLNKDSVPDSSFSIIDLKHVSGHKERGRMDWGALEQHNPTPLASSSSTSPNSRSPAKPLIDTSFLSVTRDLPKARETTTRKSLPPVMKVSNLVSKFEKVASPPTSPTALSPTNKFNQIPDPLSLEKDPMSPTDGHVKRLQPIIEPLFMPSRKRNIPDDEVESLIATSQLSTSPPSSKEKNKKSAATGIIVNVSSTQTYSTITSPVENYIRKESVVSRNIPGHSTSPTTQVNRDLPE</sequence>
<protein>
    <submittedName>
        <fullName evidence="1">2454_t:CDS:1</fullName>
    </submittedName>
</protein>
<dbReference type="Proteomes" id="UP000789525">
    <property type="component" value="Unassembled WGS sequence"/>
</dbReference>
<evidence type="ECO:0000313" key="1">
    <source>
        <dbReference type="EMBL" id="CAG8457651.1"/>
    </source>
</evidence>
<accession>A0ACA9K964</accession>
<proteinExistence type="predicted"/>
<comment type="caution">
    <text evidence="1">The sequence shown here is derived from an EMBL/GenBank/DDBJ whole genome shotgun (WGS) entry which is preliminary data.</text>
</comment>